<keyword evidence="1" id="KW-0677">Repeat</keyword>
<dbReference type="InterPro" id="IPR033443">
    <property type="entry name" value="PROP1-like_PPR_dom"/>
</dbReference>
<evidence type="ECO:0000256" key="1">
    <source>
        <dbReference type="ARBA" id="ARBA00022737"/>
    </source>
</evidence>
<dbReference type="InterPro" id="IPR051222">
    <property type="entry name" value="PPR/CCM1_RNA-binding"/>
</dbReference>
<keyword evidence="6" id="KW-1185">Reference proteome</keyword>
<evidence type="ECO:0000256" key="2">
    <source>
        <dbReference type="PROSITE-ProRule" id="PRU00708"/>
    </source>
</evidence>
<reference evidence="5" key="1">
    <citation type="journal article" date="2020" name="Fungal Divers.">
        <title>Resolving the Mortierellaceae phylogeny through synthesis of multi-gene phylogenetics and phylogenomics.</title>
        <authorList>
            <person name="Vandepol N."/>
            <person name="Liber J."/>
            <person name="Desiro A."/>
            <person name="Na H."/>
            <person name="Kennedy M."/>
            <person name="Barry K."/>
            <person name="Grigoriev I.V."/>
            <person name="Miller A.N."/>
            <person name="O'Donnell K."/>
            <person name="Stajich J.E."/>
            <person name="Bonito G."/>
        </authorList>
    </citation>
    <scope>NUCLEOTIDE SEQUENCE</scope>
    <source>
        <strain evidence="5">NVP1</strain>
    </source>
</reference>
<proteinExistence type="predicted"/>
<dbReference type="InterPro" id="IPR011990">
    <property type="entry name" value="TPR-like_helical_dom_sf"/>
</dbReference>
<feature type="region of interest" description="Disordered" evidence="3">
    <location>
        <begin position="19"/>
        <end position="47"/>
    </location>
</feature>
<evidence type="ECO:0000259" key="4">
    <source>
        <dbReference type="Pfam" id="PF17177"/>
    </source>
</evidence>
<evidence type="ECO:0000313" key="5">
    <source>
        <dbReference type="EMBL" id="KAF9326951.1"/>
    </source>
</evidence>
<dbReference type="InterPro" id="IPR002885">
    <property type="entry name" value="PPR_rpt"/>
</dbReference>
<feature type="domain" description="PROP1-like PPR" evidence="4">
    <location>
        <begin position="177"/>
        <end position="350"/>
    </location>
</feature>
<dbReference type="Pfam" id="PF17177">
    <property type="entry name" value="PPR_long"/>
    <property type="match status" value="1"/>
</dbReference>
<gene>
    <name evidence="5" type="ORF">BG006_009679</name>
</gene>
<dbReference type="NCBIfam" id="TIGR00756">
    <property type="entry name" value="PPR"/>
    <property type="match status" value="2"/>
</dbReference>
<dbReference type="PROSITE" id="PS51375">
    <property type="entry name" value="PPR"/>
    <property type="match status" value="6"/>
</dbReference>
<feature type="repeat" description="PPR" evidence="2">
    <location>
        <begin position="288"/>
        <end position="322"/>
    </location>
</feature>
<dbReference type="AlphaFoldDB" id="A0A9P5SE88"/>
<dbReference type="EMBL" id="JAAAUY010000717">
    <property type="protein sequence ID" value="KAF9326951.1"/>
    <property type="molecule type" value="Genomic_DNA"/>
</dbReference>
<feature type="repeat" description="PPR" evidence="2">
    <location>
        <begin position="323"/>
        <end position="357"/>
    </location>
</feature>
<dbReference type="Gene3D" id="1.25.40.10">
    <property type="entry name" value="Tetratricopeptide repeat domain"/>
    <property type="match status" value="3"/>
</dbReference>
<name>A0A9P5SE88_9FUNG</name>
<feature type="repeat" description="PPR" evidence="2">
    <location>
        <begin position="419"/>
        <end position="453"/>
    </location>
</feature>
<feature type="region of interest" description="Disordered" evidence="3">
    <location>
        <begin position="60"/>
        <end position="82"/>
    </location>
</feature>
<organism evidence="5 6">
    <name type="scientific">Podila minutissima</name>
    <dbReference type="NCBI Taxonomy" id="64525"/>
    <lineage>
        <taxon>Eukaryota</taxon>
        <taxon>Fungi</taxon>
        <taxon>Fungi incertae sedis</taxon>
        <taxon>Mucoromycota</taxon>
        <taxon>Mortierellomycotina</taxon>
        <taxon>Mortierellomycetes</taxon>
        <taxon>Mortierellales</taxon>
        <taxon>Mortierellaceae</taxon>
        <taxon>Podila</taxon>
    </lineage>
</organism>
<comment type="caution">
    <text evidence="5">The sequence shown here is derived from an EMBL/GenBank/DDBJ whole genome shotgun (WGS) entry which is preliminary data.</text>
</comment>
<dbReference type="PANTHER" id="PTHR47942">
    <property type="entry name" value="TETRATRICOPEPTIDE REPEAT (TPR)-LIKE SUPERFAMILY PROTEIN-RELATED"/>
    <property type="match status" value="1"/>
</dbReference>
<evidence type="ECO:0000313" key="6">
    <source>
        <dbReference type="Proteomes" id="UP000696485"/>
    </source>
</evidence>
<protein>
    <recommendedName>
        <fullName evidence="4">PROP1-like PPR domain-containing protein</fullName>
    </recommendedName>
</protein>
<feature type="repeat" description="PPR" evidence="2">
    <location>
        <begin position="454"/>
        <end position="488"/>
    </location>
</feature>
<feature type="repeat" description="PPR" evidence="2">
    <location>
        <begin position="384"/>
        <end position="418"/>
    </location>
</feature>
<dbReference type="Pfam" id="PF13812">
    <property type="entry name" value="PPR_3"/>
    <property type="match status" value="2"/>
</dbReference>
<feature type="repeat" description="PPR" evidence="2">
    <location>
        <begin position="218"/>
        <end position="252"/>
    </location>
</feature>
<dbReference type="Proteomes" id="UP000696485">
    <property type="component" value="Unassembled WGS sequence"/>
</dbReference>
<evidence type="ECO:0000256" key="3">
    <source>
        <dbReference type="SAM" id="MobiDB-lite"/>
    </source>
</evidence>
<accession>A0A9P5SE88</accession>
<sequence>MKATNTCLACTSQISRQHFSSSTLKRHGRPLPSPSSLTSRHQTSAFSTSTIRQAISTLNMDEFDDDNNSAPTKPKKTKIASKTRIDLEEEESSSIFFDPSLPASEQIQQCRAYHEKIRYSNDPNDHEAFLRMYRSLADDPALLAQLQPKDFMTALNSTRDMLHVIPRMQRILQDVAKTSHRHIPELYHILLKTYTKLSDFRNSMILLERMEKSGIAFNNATYHIMLSICKHERSLGRARQLLEEMRDRQVPVTGSTYLLMLSVCAACKNPRMAREFFDEMPLIGLEADVSHYNALMNCYVHARDLEGAQRVYRDMRDEGIAPDSYTYAALCKILMTWHRTQEAAEIVQKMEKKGLKPNARILMALKLTPQEVQQTCKKNGVELSLADYNMLISASLRQNKFQHMQELVMAMTEQGLRPDAITFTVMVDANLKMGKYAEAKEIFRAMELANIQPDVVAYSALISGALSQSMVLESLEILKTMVADGLLPNLLTFNSLLSSSVGNIDIRGFQMIRETMDALRIRPDQRSFNALLSAYALQGDMDQNGDLRYSMEWYYKMLESGMKPATLVVNNLMAALHGSGEGQKVLLLWQEMGRRGIRKNEQSYEIVLEACEKYDLQNARRDVEEEFKDFLAKQCMIEEIMASKHQK</sequence>
<feature type="compositionally biased region" description="Polar residues" evidence="3">
    <location>
        <begin position="38"/>
        <end position="47"/>
    </location>
</feature>